<dbReference type="GO" id="GO:0050567">
    <property type="term" value="F:glutaminyl-tRNA synthase (glutamine-hydrolyzing) activity"/>
    <property type="evidence" value="ECO:0007669"/>
    <property type="project" value="UniProtKB-UniRule"/>
</dbReference>
<keyword evidence="1" id="KW-0648">Protein biosynthesis</keyword>
<dbReference type="PANTHER" id="PTHR15004">
    <property type="entry name" value="GLUTAMYL-TRNA(GLN) AMIDOTRANSFERASE SUBUNIT C, MITOCHONDRIAL"/>
    <property type="match status" value="1"/>
</dbReference>
<accession>A0A1G2JQU6</accession>
<dbReference type="GO" id="GO:0005524">
    <property type="term" value="F:ATP binding"/>
    <property type="evidence" value="ECO:0007669"/>
    <property type="project" value="UniProtKB-KW"/>
</dbReference>
<protein>
    <recommendedName>
        <fullName evidence="1">Aspartyl/glutamyl-tRNA(Asn/Gln) amidotransferase subunit C</fullName>
        <shortName evidence="1">Asp/Glu-ADT subunit C</shortName>
        <ecNumber evidence="1">6.3.5.-</ecNumber>
    </recommendedName>
</protein>
<keyword evidence="1" id="KW-0547">Nucleotide-binding</keyword>
<dbReference type="Gene3D" id="1.10.20.60">
    <property type="entry name" value="Glu-tRNAGln amidotransferase C subunit, N-terminal domain"/>
    <property type="match status" value="1"/>
</dbReference>
<dbReference type="Pfam" id="PF02686">
    <property type="entry name" value="GatC"/>
    <property type="match status" value="1"/>
</dbReference>
<dbReference type="PANTHER" id="PTHR15004:SF0">
    <property type="entry name" value="GLUTAMYL-TRNA(GLN) AMIDOTRANSFERASE SUBUNIT C, MITOCHONDRIAL"/>
    <property type="match status" value="1"/>
</dbReference>
<comment type="similarity">
    <text evidence="1">Belongs to the GatC family.</text>
</comment>
<organism evidence="2 3">
    <name type="scientific">Candidatus Staskawiczbacteria bacterium RIFOXYD1_FULL_32_13</name>
    <dbReference type="NCBI Taxonomy" id="1802234"/>
    <lineage>
        <taxon>Bacteria</taxon>
        <taxon>Candidatus Staskawicziibacteriota</taxon>
    </lineage>
</organism>
<comment type="subunit">
    <text evidence="1">Heterotrimer of A, B and C subunits.</text>
</comment>
<dbReference type="SUPFAM" id="SSF141000">
    <property type="entry name" value="Glu-tRNAGln amidotransferase C subunit"/>
    <property type="match status" value="1"/>
</dbReference>
<dbReference type="InterPro" id="IPR036113">
    <property type="entry name" value="Asp/Glu-ADT_sf_sub_c"/>
</dbReference>
<evidence type="ECO:0000313" key="3">
    <source>
        <dbReference type="Proteomes" id="UP000178935"/>
    </source>
</evidence>
<dbReference type="GO" id="GO:0006412">
    <property type="term" value="P:translation"/>
    <property type="evidence" value="ECO:0007669"/>
    <property type="project" value="UniProtKB-UniRule"/>
</dbReference>
<dbReference type="InterPro" id="IPR003837">
    <property type="entry name" value="GatC"/>
</dbReference>
<proteinExistence type="inferred from homology"/>
<dbReference type="GO" id="GO:0050566">
    <property type="term" value="F:asparaginyl-tRNA synthase (glutamine-hydrolyzing) activity"/>
    <property type="evidence" value="ECO:0007669"/>
    <property type="project" value="RHEA"/>
</dbReference>
<comment type="catalytic activity">
    <reaction evidence="1">
        <text>L-glutamyl-tRNA(Gln) + L-glutamine + ATP + H2O = L-glutaminyl-tRNA(Gln) + L-glutamate + ADP + phosphate + H(+)</text>
        <dbReference type="Rhea" id="RHEA:17521"/>
        <dbReference type="Rhea" id="RHEA-COMP:9681"/>
        <dbReference type="Rhea" id="RHEA-COMP:9684"/>
        <dbReference type="ChEBI" id="CHEBI:15377"/>
        <dbReference type="ChEBI" id="CHEBI:15378"/>
        <dbReference type="ChEBI" id="CHEBI:29985"/>
        <dbReference type="ChEBI" id="CHEBI:30616"/>
        <dbReference type="ChEBI" id="CHEBI:43474"/>
        <dbReference type="ChEBI" id="CHEBI:58359"/>
        <dbReference type="ChEBI" id="CHEBI:78520"/>
        <dbReference type="ChEBI" id="CHEBI:78521"/>
        <dbReference type="ChEBI" id="CHEBI:456216"/>
    </reaction>
</comment>
<sequence>MLSKEEVLKIAKLSRLELTDKEVELMQKDLSGILDYFEILKKIDTSGIKIPNDKLQITNFNLRKDEAISQDREVVEKLVQSAPDKKENYIKVKAVL</sequence>
<comment type="caution">
    <text evidence="2">The sequence shown here is derived from an EMBL/GenBank/DDBJ whole genome shotgun (WGS) entry which is preliminary data.</text>
</comment>
<dbReference type="AlphaFoldDB" id="A0A1G2JQU6"/>
<name>A0A1G2JQU6_9BACT</name>
<dbReference type="EMBL" id="MHPU01000006">
    <property type="protein sequence ID" value="OGZ89516.1"/>
    <property type="molecule type" value="Genomic_DNA"/>
</dbReference>
<evidence type="ECO:0000256" key="1">
    <source>
        <dbReference type="HAMAP-Rule" id="MF_00122"/>
    </source>
</evidence>
<dbReference type="HAMAP" id="MF_00122">
    <property type="entry name" value="GatC"/>
    <property type="match status" value="1"/>
</dbReference>
<keyword evidence="1" id="KW-0067">ATP-binding</keyword>
<comment type="catalytic activity">
    <reaction evidence="1">
        <text>L-aspartyl-tRNA(Asn) + L-glutamine + ATP + H2O = L-asparaginyl-tRNA(Asn) + L-glutamate + ADP + phosphate + 2 H(+)</text>
        <dbReference type="Rhea" id="RHEA:14513"/>
        <dbReference type="Rhea" id="RHEA-COMP:9674"/>
        <dbReference type="Rhea" id="RHEA-COMP:9677"/>
        <dbReference type="ChEBI" id="CHEBI:15377"/>
        <dbReference type="ChEBI" id="CHEBI:15378"/>
        <dbReference type="ChEBI" id="CHEBI:29985"/>
        <dbReference type="ChEBI" id="CHEBI:30616"/>
        <dbReference type="ChEBI" id="CHEBI:43474"/>
        <dbReference type="ChEBI" id="CHEBI:58359"/>
        <dbReference type="ChEBI" id="CHEBI:78515"/>
        <dbReference type="ChEBI" id="CHEBI:78516"/>
        <dbReference type="ChEBI" id="CHEBI:456216"/>
    </reaction>
</comment>
<dbReference type="GO" id="GO:0006450">
    <property type="term" value="P:regulation of translational fidelity"/>
    <property type="evidence" value="ECO:0007669"/>
    <property type="project" value="InterPro"/>
</dbReference>
<dbReference type="NCBIfam" id="TIGR00135">
    <property type="entry name" value="gatC"/>
    <property type="match status" value="1"/>
</dbReference>
<comment type="function">
    <text evidence="1">Allows the formation of correctly charged Asn-tRNA(Asn) or Gln-tRNA(Gln) through the transamidation of misacylated Asp-tRNA(Asn) or Glu-tRNA(Gln) in organisms which lack either or both of asparaginyl-tRNA or glutaminyl-tRNA synthetases. The reaction takes place in the presence of glutamine and ATP through an activated phospho-Asp-tRNA(Asn) or phospho-Glu-tRNA(Gln).</text>
</comment>
<keyword evidence="1" id="KW-0436">Ligase</keyword>
<reference evidence="2 3" key="1">
    <citation type="journal article" date="2016" name="Nat. Commun.">
        <title>Thousands of microbial genomes shed light on interconnected biogeochemical processes in an aquifer system.</title>
        <authorList>
            <person name="Anantharaman K."/>
            <person name="Brown C.T."/>
            <person name="Hug L.A."/>
            <person name="Sharon I."/>
            <person name="Castelle C.J."/>
            <person name="Probst A.J."/>
            <person name="Thomas B.C."/>
            <person name="Singh A."/>
            <person name="Wilkins M.J."/>
            <person name="Karaoz U."/>
            <person name="Brodie E.L."/>
            <person name="Williams K.H."/>
            <person name="Hubbard S.S."/>
            <person name="Banfield J.F."/>
        </authorList>
    </citation>
    <scope>NUCLEOTIDE SEQUENCE [LARGE SCALE GENOMIC DNA]</scope>
</reference>
<dbReference type="Proteomes" id="UP000178935">
    <property type="component" value="Unassembled WGS sequence"/>
</dbReference>
<evidence type="ECO:0000313" key="2">
    <source>
        <dbReference type="EMBL" id="OGZ89516.1"/>
    </source>
</evidence>
<gene>
    <name evidence="1" type="primary">gatC</name>
    <name evidence="2" type="ORF">A2561_01365</name>
</gene>
<dbReference type="GO" id="GO:0070681">
    <property type="term" value="P:glutaminyl-tRNAGln biosynthesis via transamidation"/>
    <property type="evidence" value="ECO:0007669"/>
    <property type="project" value="TreeGrafter"/>
</dbReference>
<dbReference type="EC" id="6.3.5.-" evidence="1"/>